<comment type="similarity">
    <text evidence="8">Belongs to the TRAFAC class dynamin-like GTPase superfamily. GB1/RHD3 GTPase family.</text>
</comment>
<dbReference type="PROSITE" id="PS51715">
    <property type="entry name" value="G_GB1_RHD3"/>
    <property type="match status" value="1"/>
</dbReference>
<evidence type="ECO:0000256" key="2">
    <source>
        <dbReference type="ARBA" id="ARBA00022741"/>
    </source>
</evidence>
<keyword evidence="6" id="KW-0342">GTP-binding</keyword>
<dbReference type="Proteomes" id="UP000295252">
    <property type="component" value="Chromosome V"/>
</dbReference>
<evidence type="ECO:0000256" key="8">
    <source>
        <dbReference type="PROSITE-ProRule" id="PRU01052"/>
    </source>
</evidence>
<name>A0A068TSX1_COFCA</name>
<dbReference type="InterPro" id="IPR030386">
    <property type="entry name" value="G_GB1_RHD3_dom"/>
</dbReference>
<feature type="domain" description="GB1/RHD3-type G" evidence="10">
    <location>
        <begin position="71"/>
        <end position="286"/>
    </location>
</feature>
<dbReference type="GO" id="GO:0003924">
    <property type="term" value="F:GTPase activity"/>
    <property type="evidence" value="ECO:0007669"/>
    <property type="project" value="TreeGrafter"/>
</dbReference>
<accession>A0A068TSX1</accession>
<dbReference type="OMA" id="NELCEDA"/>
<evidence type="ECO:0000256" key="6">
    <source>
        <dbReference type="ARBA" id="ARBA00023134"/>
    </source>
</evidence>
<dbReference type="InterPro" id="IPR027417">
    <property type="entry name" value="P-loop_NTPase"/>
</dbReference>
<dbReference type="GO" id="GO:0016320">
    <property type="term" value="P:endoplasmic reticulum membrane fusion"/>
    <property type="evidence" value="ECO:0007669"/>
    <property type="project" value="TreeGrafter"/>
</dbReference>
<evidence type="ECO:0000256" key="3">
    <source>
        <dbReference type="ARBA" id="ARBA00022801"/>
    </source>
</evidence>
<dbReference type="GO" id="GO:0005525">
    <property type="term" value="F:GTP binding"/>
    <property type="evidence" value="ECO:0007669"/>
    <property type="project" value="UniProtKB-KW"/>
</dbReference>
<proteinExistence type="inferred from homology"/>
<organism evidence="11 12">
    <name type="scientific">Coffea canephora</name>
    <name type="common">Robusta coffee</name>
    <dbReference type="NCBI Taxonomy" id="49390"/>
    <lineage>
        <taxon>Eukaryota</taxon>
        <taxon>Viridiplantae</taxon>
        <taxon>Streptophyta</taxon>
        <taxon>Embryophyta</taxon>
        <taxon>Tracheophyta</taxon>
        <taxon>Spermatophyta</taxon>
        <taxon>Magnoliopsida</taxon>
        <taxon>eudicotyledons</taxon>
        <taxon>Gunneridae</taxon>
        <taxon>Pentapetalae</taxon>
        <taxon>asterids</taxon>
        <taxon>lamiids</taxon>
        <taxon>Gentianales</taxon>
        <taxon>Rubiaceae</taxon>
        <taxon>Ixoroideae</taxon>
        <taxon>Gardenieae complex</taxon>
        <taxon>Bertiereae - Coffeeae clade</taxon>
        <taxon>Coffeeae</taxon>
        <taxon>Coffea</taxon>
    </lineage>
</organism>
<dbReference type="EMBL" id="HG739087">
    <property type="protein sequence ID" value="CDO99395.1"/>
    <property type="molecule type" value="Genomic_DNA"/>
</dbReference>
<evidence type="ECO:0000313" key="12">
    <source>
        <dbReference type="Proteomes" id="UP000295252"/>
    </source>
</evidence>
<keyword evidence="3" id="KW-0378">Hydrolase</keyword>
<keyword evidence="2" id="KW-0547">Nucleotide-binding</keyword>
<dbReference type="Pfam" id="PF05879">
    <property type="entry name" value="RHD3_GTPase"/>
    <property type="match status" value="2"/>
</dbReference>
<evidence type="ECO:0000256" key="9">
    <source>
        <dbReference type="SAM" id="Phobius"/>
    </source>
</evidence>
<dbReference type="PANTHER" id="PTHR45923">
    <property type="entry name" value="PROTEIN SEY1"/>
    <property type="match status" value="1"/>
</dbReference>
<evidence type="ECO:0000256" key="4">
    <source>
        <dbReference type="ARBA" id="ARBA00022824"/>
    </source>
</evidence>
<dbReference type="STRING" id="49390.A0A068TSX1"/>
<dbReference type="Gramene" id="CDO99395">
    <property type="protein sequence ID" value="CDO99395"/>
    <property type="gene ID" value="GSCOC_T00026554001"/>
</dbReference>
<evidence type="ECO:0000256" key="7">
    <source>
        <dbReference type="ARBA" id="ARBA00023136"/>
    </source>
</evidence>
<keyword evidence="12" id="KW-1185">Reference proteome</keyword>
<dbReference type="GO" id="GO:0005783">
    <property type="term" value="C:endoplasmic reticulum"/>
    <property type="evidence" value="ECO:0007669"/>
    <property type="project" value="TreeGrafter"/>
</dbReference>
<dbReference type="InterPro" id="IPR046758">
    <property type="entry name" value="Sey1/RHD3-like_3HB"/>
</dbReference>
<dbReference type="InParanoid" id="A0A068TSX1"/>
<dbReference type="Pfam" id="PF20428">
    <property type="entry name" value="Sey1_3HB"/>
    <property type="match status" value="1"/>
</dbReference>
<dbReference type="Gene3D" id="3.40.50.300">
    <property type="entry name" value="P-loop containing nucleotide triphosphate hydrolases"/>
    <property type="match status" value="1"/>
</dbReference>
<feature type="transmembrane region" description="Helical" evidence="9">
    <location>
        <begin position="490"/>
        <end position="516"/>
    </location>
</feature>
<dbReference type="AlphaFoldDB" id="A0A068TSX1"/>
<evidence type="ECO:0000256" key="1">
    <source>
        <dbReference type="ARBA" id="ARBA00022692"/>
    </source>
</evidence>
<dbReference type="PANTHER" id="PTHR45923:SF2">
    <property type="entry name" value="PROTEIN SEY1"/>
    <property type="match status" value="1"/>
</dbReference>
<evidence type="ECO:0000313" key="11">
    <source>
        <dbReference type="EMBL" id="CDO99395.1"/>
    </source>
</evidence>
<evidence type="ECO:0000259" key="10">
    <source>
        <dbReference type="PROSITE" id="PS51715"/>
    </source>
</evidence>
<protein>
    <recommendedName>
        <fullName evidence="10">GB1/RHD3-type G domain-containing protein</fullName>
    </recommendedName>
</protein>
<dbReference type="InterPro" id="IPR008803">
    <property type="entry name" value="RHD3/Sey1"/>
</dbReference>
<sequence>MTKCPSPRGGSPILVIDTEGSDGCDRGEDVTFEKQTALFSLAVSNTVIMNIFISQFYVSFSTSYKFLVHAGKSTLLNELFGTVFDVMDAEKGMAKTTEGIWMTKCRSPSGDPPLLVIDTEGSDGCDRGEDVAFEKQTALFSLAVSNTVIMIMKCDNVNLHHGGGWSLLRTVFEVMIRKSKTFTPRKVNLVFVLRDDNGVPSRKLKEQLEDGLKKIWEETFKRQALPKAALEKYFEIKVATLPHYVHQKDAFRKEVARLKDRIMRWATSCDQKIAASKTLTYHNTEIMVSGVRCEEIADEKYKSFRKNESWTKIKKQVGERTKIKKQVGVSPELELHFGENVSSICKKYLSQYDDDTQHYHQTERDKYKQQLTDNLLKEIEPIYQSLVNHMYQATLQMFKEAALEEIKKTHDLSTPQANKFVTKFQNHLEDAAIRPANLDYKKKLVAEIKSEMHKIIESFQKINDILKQQQKDRRKFWGKVVEIGADILTVAVNVVVMVLVPGSGAVGGLTPALWIIKKLMKGDQRGAQKALLPP</sequence>
<evidence type="ECO:0000256" key="5">
    <source>
        <dbReference type="ARBA" id="ARBA00022989"/>
    </source>
</evidence>
<dbReference type="PhylomeDB" id="A0A068TSX1"/>
<keyword evidence="7 9" id="KW-0472">Membrane</keyword>
<gene>
    <name evidence="11" type="ORF">GSCOC_T00026554001</name>
</gene>
<keyword evidence="5 9" id="KW-1133">Transmembrane helix</keyword>
<keyword evidence="1 9" id="KW-0812">Transmembrane</keyword>
<keyword evidence="4" id="KW-0256">Endoplasmic reticulum</keyword>
<reference evidence="12" key="1">
    <citation type="journal article" date="2014" name="Science">
        <title>The coffee genome provides insight into the convergent evolution of caffeine biosynthesis.</title>
        <authorList>
            <person name="Denoeud F."/>
            <person name="Carretero-Paulet L."/>
            <person name="Dereeper A."/>
            <person name="Droc G."/>
            <person name="Guyot R."/>
            <person name="Pietrella M."/>
            <person name="Zheng C."/>
            <person name="Alberti A."/>
            <person name="Anthony F."/>
            <person name="Aprea G."/>
            <person name="Aury J.M."/>
            <person name="Bento P."/>
            <person name="Bernard M."/>
            <person name="Bocs S."/>
            <person name="Campa C."/>
            <person name="Cenci A."/>
            <person name="Combes M.C."/>
            <person name="Crouzillat D."/>
            <person name="Da Silva C."/>
            <person name="Daddiego L."/>
            <person name="De Bellis F."/>
            <person name="Dussert S."/>
            <person name="Garsmeur O."/>
            <person name="Gayraud T."/>
            <person name="Guignon V."/>
            <person name="Jahn K."/>
            <person name="Jamilloux V."/>
            <person name="Joet T."/>
            <person name="Labadie K."/>
            <person name="Lan T."/>
            <person name="Leclercq J."/>
            <person name="Lepelley M."/>
            <person name="Leroy T."/>
            <person name="Li L.T."/>
            <person name="Librado P."/>
            <person name="Lopez L."/>
            <person name="Munoz A."/>
            <person name="Noel B."/>
            <person name="Pallavicini A."/>
            <person name="Perrotta G."/>
            <person name="Poncet V."/>
            <person name="Pot D."/>
            <person name="Priyono X."/>
            <person name="Rigoreau M."/>
            <person name="Rouard M."/>
            <person name="Rozas J."/>
            <person name="Tranchant-Dubreuil C."/>
            <person name="VanBuren R."/>
            <person name="Zhang Q."/>
            <person name="Andrade A.C."/>
            <person name="Argout X."/>
            <person name="Bertrand B."/>
            <person name="de Kochko A."/>
            <person name="Graziosi G."/>
            <person name="Henry R.J."/>
            <person name="Jayarama X."/>
            <person name="Ming R."/>
            <person name="Nagai C."/>
            <person name="Rounsley S."/>
            <person name="Sankoff D."/>
            <person name="Giuliano G."/>
            <person name="Albert V.A."/>
            <person name="Wincker P."/>
            <person name="Lashermes P."/>
        </authorList>
    </citation>
    <scope>NUCLEOTIDE SEQUENCE [LARGE SCALE GENOMIC DNA]</scope>
    <source>
        <strain evidence="12">cv. DH200-94</strain>
    </source>
</reference>
<dbReference type="SUPFAM" id="SSF52540">
    <property type="entry name" value="P-loop containing nucleoside triphosphate hydrolases"/>
    <property type="match status" value="1"/>
</dbReference>
<dbReference type="OrthoDB" id="1597724at2759"/>